<evidence type="ECO:0000313" key="2">
    <source>
        <dbReference type="Proteomes" id="UP001562357"/>
    </source>
</evidence>
<dbReference type="PANTHER" id="PTHR37012">
    <property type="entry name" value="B-ZIP TRANSCRIPTION FACTOR (EUROFUNG)-RELATED"/>
    <property type="match status" value="1"/>
</dbReference>
<name>A0ABQ0CVQ3_9HYPO</name>
<evidence type="ECO:0000313" key="1">
    <source>
        <dbReference type="EMBL" id="GAB0137521.1"/>
    </source>
</evidence>
<dbReference type="Proteomes" id="UP001562357">
    <property type="component" value="Unassembled WGS sequence"/>
</dbReference>
<keyword evidence="2" id="KW-1185">Reference proteome</keyword>
<dbReference type="EMBL" id="BAAFGZ010000288">
    <property type="protein sequence ID" value="GAB0137521.1"/>
    <property type="molecule type" value="Genomic_DNA"/>
</dbReference>
<sequence length="180" mass="20487">MSTFEASSQTKLIIPVPTTEDIPATSLRIHPNYRNHFNNLSLSSSIRTNCYPRHIQDVQIQNIFVPNWAVTSLNTEPDPGGLDDAFGDVYKRETNLFKEGEPADHIAGNHPNIAALYDQAEFDKSCLLSQWAARMVYSVKGRGYDFTCFASMSVFWYAMRWMIDPSPETYAAMPEWIRPT</sequence>
<accession>A0ABQ0CVQ3</accession>
<dbReference type="PANTHER" id="PTHR37012:SF2">
    <property type="entry name" value="BZIP DOMAIN-CONTAINING PROTEIN-RELATED"/>
    <property type="match status" value="1"/>
</dbReference>
<protein>
    <submittedName>
        <fullName evidence="1">Uncharacterized protein</fullName>
    </submittedName>
</protein>
<organism evidence="1 2">
    <name type="scientific">Epichloe bromicola</name>
    <dbReference type="NCBI Taxonomy" id="79588"/>
    <lineage>
        <taxon>Eukaryota</taxon>
        <taxon>Fungi</taxon>
        <taxon>Dikarya</taxon>
        <taxon>Ascomycota</taxon>
        <taxon>Pezizomycotina</taxon>
        <taxon>Sordariomycetes</taxon>
        <taxon>Hypocreomycetidae</taxon>
        <taxon>Hypocreales</taxon>
        <taxon>Clavicipitaceae</taxon>
        <taxon>Epichloe</taxon>
    </lineage>
</organism>
<reference evidence="2" key="1">
    <citation type="submission" date="2024-06" db="EMBL/GenBank/DDBJ databases">
        <title>Draft Genome Sequences of Epichloe bromicola Strains Isolated from Elymus ciliaris.</title>
        <authorList>
            <consortium name="Epichloe bromicola genome sequencing consortium"/>
            <person name="Miura A."/>
            <person name="Imano S."/>
            <person name="Ashida A."/>
            <person name="Sato I."/>
            <person name="Chiba S."/>
            <person name="Tanaka A."/>
            <person name="Camagna M."/>
            <person name="Takemoto D."/>
        </authorList>
    </citation>
    <scope>NUCLEOTIDE SEQUENCE [LARGE SCALE GENOMIC DNA]</scope>
    <source>
        <strain evidence="2">DP</strain>
    </source>
</reference>
<proteinExistence type="predicted"/>
<gene>
    <name evidence="1" type="primary">g5781</name>
    <name evidence="1" type="ORF">EsDP_00005781</name>
</gene>
<comment type="caution">
    <text evidence="1">The sequence shown here is derived from an EMBL/GenBank/DDBJ whole genome shotgun (WGS) entry which is preliminary data.</text>
</comment>